<dbReference type="Gene3D" id="1.10.287.1490">
    <property type="match status" value="2"/>
</dbReference>
<feature type="compositionally biased region" description="Polar residues" evidence="2">
    <location>
        <begin position="995"/>
        <end position="1004"/>
    </location>
</feature>
<dbReference type="PANTHER" id="PTHR45615:SF80">
    <property type="entry name" value="GRIP DOMAIN-CONTAINING PROTEIN"/>
    <property type="match status" value="1"/>
</dbReference>
<feature type="region of interest" description="Disordered" evidence="2">
    <location>
        <begin position="995"/>
        <end position="1026"/>
    </location>
</feature>
<dbReference type="EMBL" id="MH923363">
    <property type="protein sequence ID" value="QBQ01593.1"/>
    <property type="molecule type" value="Genomic_DNA"/>
</dbReference>
<feature type="coiled-coil region" evidence="1">
    <location>
        <begin position="262"/>
        <end position="483"/>
    </location>
</feature>
<keyword evidence="4" id="KW-1185">Reference proteome</keyword>
<evidence type="ECO:0000313" key="3">
    <source>
        <dbReference type="EMBL" id="QBQ01593.1"/>
    </source>
</evidence>
<proteinExistence type="predicted"/>
<dbReference type="PANTHER" id="PTHR45615">
    <property type="entry name" value="MYOSIN HEAVY CHAIN, NON-MUSCLE"/>
    <property type="match status" value="1"/>
</dbReference>
<feature type="compositionally biased region" description="Basic and acidic residues" evidence="2">
    <location>
        <begin position="1100"/>
        <end position="1109"/>
    </location>
</feature>
<feature type="coiled-coil region" evidence="1">
    <location>
        <begin position="699"/>
        <end position="776"/>
    </location>
</feature>
<evidence type="ECO:0000256" key="2">
    <source>
        <dbReference type="SAM" id="MobiDB-lite"/>
    </source>
</evidence>
<feature type="compositionally biased region" description="Low complexity" evidence="2">
    <location>
        <begin position="1005"/>
        <end position="1015"/>
    </location>
</feature>
<feature type="coiled-coil region" evidence="1">
    <location>
        <begin position="195"/>
        <end position="236"/>
    </location>
</feature>
<protein>
    <submittedName>
        <fullName evidence="3">PlxyGVORF38-like protein</fullName>
    </submittedName>
</protein>
<dbReference type="SUPFAM" id="SSF57997">
    <property type="entry name" value="Tropomyosin"/>
    <property type="match status" value="2"/>
</dbReference>
<feature type="compositionally biased region" description="Basic and acidic residues" evidence="2">
    <location>
        <begin position="1117"/>
        <end position="1130"/>
    </location>
</feature>
<feature type="coiled-coil region" evidence="1">
    <location>
        <begin position="516"/>
        <end position="645"/>
    </location>
</feature>
<feature type="compositionally biased region" description="Basic and acidic residues" evidence="2">
    <location>
        <begin position="1062"/>
        <end position="1089"/>
    </location>
</feature>
<dbReference type="Proteomes" id="UP000831479">
    <property type="component" value="Segment"/>
</dbReference>
<accession>A0AAE6D0G6</accession>
<feature type="region of interest" description="Disordered" evidence="2">
    <location>
        <begin position="1062"/>
        <end position="1139"/>
    </location>
</feature>
<keyword evidence="1" id="KW-0175">Coiled coil</keyword>
<reference evidence="3" key="1">
    <citation type="journal article" date="2019" name="Genomics">
        <title>Genome sequence analysis and organization of the Hyphantria cunea granulovirus (HycuGV-Hc1) from Turkey.</title>
        <authorList>
            <person name="Gencer D."/>
            <person name="Bayramoglu Z."/>
            <person name="Nalcacioglu R."/>
            <person name="Demirbag Z."/>
            <person name="Demir I."/>
        </authorList>
    </citation>
    <scope>NUCLEOTIDE SEQUENCE</scope>
    <source>
        <strain evidence="3">Hc1</strain>
    </source>
</reference>
<gene>
    <name evidence="3" type="ORF">HycuGV_00040</name>
</gene>
<organism evidence="3 4">
    <name type="scientific">Hyphantria cunea granulovirus</name>
    <dbReference type="NCBI Taxonomy" id="307448"/>
    <lineage>
        <taxon>Viruses</taxon>
        <taxon>Viruses incertae sedis</taxon>
        <taxon>Naldaviricetes</taxon>
        <taxon>Lefavirales</taxon>
        <taxon>Baculoviridae</taxon>
        <taxon>Betabaculovirus</taxon>
        <taxon>Betabaculovirus hycuneae</taxon>
    </lineage>
</organism>
<evidence type="ECO:0000313" key="4">
    <source>
        <dbReference type="Proteomes" id="UP000831479"/>
    </source>
</evidence>
<sequence length="1139" mass="130547">MNRSVVNWIRERNTCTDAEKRIRNLLLANSGQRSTVSLEHLDTESLLVEVLKQINQERLTYLSGGDKKTSVKYDFRNYIPNETTSLFTSIKPALQQLLNDPFPVYDPNTVREYAIRVATVLVQYDQRAQPILTKLTNTRPFMDVVDDCYYKLAKCKDELETMRTRGDERLTMIRGEKDEVINKLNVELALCRSAKDEATIDLEECQRKLRDCEVNLEAVREELVQAQSQTALVESRDVAELRALLNQRVEEITLLRQDVTAKNDELQAMATLRQQLDEAIQNDAVLTDRLKSATDTNTKLQKLLQQSTDNLTECQTFLSKMQTRLNDLQTELDVLKQERDECEVQHKNCKSDLEEVRQALTNCRTERQSDVDEFEKELNEYRTNLENARAQLMECKSDLNTTQQEMDNVRNDLDAMRTLCNRQANESVREQTQITVELTEKARELERVVNTANAEIITLNDKIQELEDDLDRGRTEINTLNKTLSTERFQVRQCETELTLITQKYEQCLTSKEQQKYELDETINTLRIQLQTLQNEFTQLQIVRDKCENDYASCQNERQQLETSVQSYESALRDANEKYEECSATLSGIQLQRSVSENEHISNLEKQIRHISNLEKQIRSLEDSVEALTRQNDDLQKLLDENVATNNLTLAKLADCLNETDTISHNYNSLKLKLNLSEKQRADEIKERSAEQERDAKTIGNLKKNLKILEASLQQSKNAEANYLARAKADESALESALAEHLSKLNAIKNEYTEQIANLEMQHALKIEELKAAQSQYIDASHQLFEPIKTLLLGIVNATATHNNQDIAILTSLVVIEDLSAPTYLEYINNVLNYIVALHNASLQIIIEVGDVAVKKGITSLANFDRNILSSQTKRSAYLAQLRQILDEHKELVARSFTLEEEEQELLQQALTQEVALTPSEAFNPYTLGAAATNQALFNTATASQQYRAPSKVKRERITETTRITPYTPVTEMPKQEALLPQQIPRRVSLITLSTQASKTQQPLQSSSMQSSSMSGTQTTPPIPTFKTISPIEMAYQNALKTLSPQDQAIVENVDVHKLLQTTPEERESLEQGSRRSRVLEKQRHERQLQKTQQRLPQTMKERREKYRYPDISSSTVRERKKEATTKAEIEESSIIQTP</sequence>
<evidence type="ECO:0000256" key="1">
    <source>
        <dbReference type="SAM" id="Coils"/>
    </source>
</evidence>
<name>A0AAE6D0G6_9BBAC</name>